<dbReference type="GO" id="GO:0009073">
    <property type="term" value="P:aromatic amino acid family biosynthetic process"/>
    <property type="evidence" value="ECO:0007669"/>
    <property type="project" value="UniProtKB-KW"/>
</dbReference>
<sequence length="118" mass="12868">AMLPGHIEAVKESGVPVTWQCDAVHGNGVVASNKFKTRLVNDIMTEMFEVMAIHKRCGSILGGIHLEVTGQCGVTEVVGGSMGLTEEMLVQNYETYCDPRMNYSQSIEAAFRVASEMK</sequence>
<evidence type="ECO:0000256" key="1">
    <source>
        <dbReference type="ARBA" id="ARBA00004688"/>
    </source>
</evidence>
<evidence type="ECO:0000256" key="3">
    <source>
        <dbReference type="ARBA" id="ARBA00022679"/>
    </source>
</evidence>
<dbReference type="EC" id="2.5.1.54" evidence="6"/>
<organism evidence="7 8">
    <name type="scientific">Polarella glacialis</name>
    <name type="common">Dinoflagellate</name>
    <dbReference type="NCBI Taxonomy" id="89957"/>
    <lineage>
        <taxon>Eukaryota</taxon>
        <taxon>Sar</taxon>
        <taxon>Alveolata</taxon>
        <taxon>Dinophyceae</taxon>
        <taxon>Suessiales</taxon>
        <taxon>Suessiaceae</taxon>
        <taxon>Polarella</taxon>
    </lineage>
</organism>
<comment type="similarity">
    <text evidence="2 6">Belongs to the class-II DAHP synthase family.</text>
</comment>
<dbReference type="Pfam" id="PF01474">
    <property type="entry name" value="DAHP_synth_2"/>
    <property type="match status" value="1"/>
</dbReference>
<comment type="cofactor">
    <cofactor evidence="5">
        <name>Mn(2+)</name>
        <dbReference type="ChEBI" id="CHEBI:29035"/>
    </cofactor>
    <cofactor evidence="5">
        <name>Co(2+)</name>
        <dbReference type="ChEBI" id="CHEBI:48828"/>
    </cofactor>
    <cofactor evidence="5">
        <name>Cd(2+)</name>
        <dbReference type="ChEBI" id="CHEBI:48775"/>
    </cofactor>
    <text evidence="5">Binds 1 divalent cation per subunit. The enzyme is active with manganese, cobalt or cadmium ions.</text>
</comment>
<dbReference type="Gene3D" id="3.20.20.70">
    <property type="entry name" value="Aldolase class I"/>
    <property type="match status" value="1"/>
</dbReference>
<evidence type="ECO:0000313" key="8">
    <source>
        <dbReference type="Proteomes" id="UP000626109"/>
    </source>
</evidence>
<evidence type="ECO:0000256" key="4">
    <source>
        <dbReference type="ARBA" id="ARBA00047508"/>
    </source>
</evidence>
<name>A0A813K691_POLGL</name>
<feature type="binding site" evidence="5">
    <location>
        <position position="98"/>
    </location>
    <ligand>
        <name>Mn(2+)</name>
        <dbReference type="ChEBI" id="CHEBI:29035"/>
    </ligand>
</feature>
<keyword evidence="5" id="KW-0464">Manganese</keyword>
<dbReference type="PANTHER" id="PTHR21337">
    <property type="entry name" value="PHOSPHO-2-DEHYDRO-3-DEOXYHEPTONATE ALDOLASE 1, 2"/>
    <property type="match status" value="1"/>
</dbReference>
<comment type="pathway">
    <text evidence="1 6">Metabolic intermediate biosynthesis; chorismate biosynthesis; chorismate from D-erythrose 4-phosphate and phosphoenolpyruvate: step 1/7.</text>
</comment>
<keyword evidence="3 6" id="KW-0808">Transferase</keyword>
<dbReference type="Proteomes" id="UP000626109">
    <property type="component" value="Unassembled WGS sequence"/>
</dbReference>
<proteinExistence type="inferred from homology"/>
<dbReference type="InterPro" id="IPR002480">
    <property type="entry name" value="DAHP_synth_2"/>
</dbReference>
<comment type="caution">
    <text evidence="7">The sequence shown here is derived from an EMBL/GenBank/DDBJ whole genome shotgun (WGS) entry which is preliminary data.</text>
</comment>
<comment type="catalytic activity">
    <reaction evidence="4 6">
        <text>D-erythrose 4-phosphate + phosphoenolpyruvate + H2O = 7-phospho-2-dehydro-3-deoxy-D-arabino-heptonate + phosphate</text>
        <dbReference type="Rhea" id="RHEA:14717"/>
        <dbReference type="ChEBI" id="CHEBI:15377"/>
        <dbReference type="ChEBI" id="CHEBI:16897"/>
        <dbReference type="ChEBI" id="CHEBI:43474"/>
        <dbReference type="ChEBI" id="CHEBI:58394"/>
        <dbReference type="ChEBI" id="CHEBI:58702"/>
        <dbReference type="EC" id="2.5.1.54"/>
    </reaction>
</comment>
<dbReference type="GO" id="GO:0003849">
    <property type="term" value="F:3-deoxy-7-phosphoheptulonate synthase activity"/>
    <property type="evidence" value="ECO:0007669"/>
    <property type="project" value="UniProtKB-EC"/>
</dbReference>
<dbReference type="EMBL" id="CAJNNW010028888">
    <property type="protein sequence ID" value="CAE8698171.1"/>
    <property type="molecule type" value="Genomic_DNA"/>
</dbReference>
<dbReference type="UniPathway" id="UPA00053">
    <property type="reaction ID" value="UER00084"/>
</dbReference>
<gene>
    <name evidence="7" type="ORF">PGLA2088_LOCUS30601</name>
</gene>
<feature type="non-terminal residue" evidence="7">
    <location>
        <position position="118"/>
    </location>
</feature>
<reference evidence="7" key="1">
    <citation type="submission" date="2021-02" db="EMBL/GenBank/DDBJ databases">
        <authorList>
            <person name="Dougan E. K."/>
            <person name="Rhodes N."/>
            <person name="Thang M."/>
            <person name="Chan C."/>
        </authorList>
    </citation>
    <scope>NUCLEOTIDE SEQUENCE</scope>
</reference>
<feature type="binding site" evidence="5">
    <location>
        <position position="67"/>
    </location>
    <ligand>
        <name>Mn(2+)</name>
        <dbReference type="ChEBI" id="CHEBI:29035"/>
    </ligand>
</feature>
<evidence type="ECO:0000256" key="2">
    <source>
        <dbReference type="ARBA" id="ARBA00008911"/>
    </source>
</evidence>
<dbReference type="PANTHER" id="PTHR21337:SF0">
    <property type="entry name" value="PHOSPHO-2-DEHYDRO-3-DEOXYHEPTONATE ALDOLASE"/>
    <property type="match status" value="1"/>
</dbReference>
<dbReference type="GO" id="GO:0009423">
    <property type="term" value="P:chorismate biosynthetic process"/>
    <property type="evidence" value="ECO:0007669"/>
    <property type="project" value="UniProtKB-UniPathway"/>
</dbReference>
<keyword evidence="6" id="KW-0028">Amino-acid biosynthesis</keyword>
<evidence type="ECO:0000256" key="6">
    <source>
        <dbReference type="RuleBase" id="RU363071"/>
    </source>
</evidence>
<keyword evidence="5" id="KW-0170">Cobalt</keyword>
<accession>A0A813K691</accession>
<dbReference type="GO" id="GO:0008652">
    <property type="term" value="P:amino acid biosynthetic process"/>
    <property type="evidence" value="ECO:0007669"/>
    <property type="project" value="UniProtKB-KW"/>
</dbReference>
<protein>
    <recommendedName>
        <fullName evidence="6">Phospho-2-dehydro-3-deoxyheptonate aldolase</fullName>
        <ecNumber evidence="6">2.5.1.54</ecNumber>
    </recommendedName>
</protein>
<keyword evidence="6" id="KW-0057">Aromatic amino acid biosynthesis</keyword>
<dbReference type="InterPro" id="IPR013785">
    <property type="entry name" value="Aldolase_TIM"/>
</dbReference>
<evidence type="ECO:0000313" key="7">
    <source>
        <dbReference type="EMBL" id="CAE8698171.1"/>
    </source>
</evidence>
<keyword evidence="5" id="KW-0104">Cadmium</keyword>
<feature type="binding site" evidence="5">
    <location>
        <position position="25"/>
    </location>
    <ligand>
        <name>Mn(2+)</name>
        <dbReference type="ChEBI" id="CHEBI:29035"/>
    </ligand>
</feature>
<dbReference type="AlphaFoldDB" id="A0A813K691"/>
<dbReference type="SUPFAM" id="SSF51569">
    <property type="entry name" value="Aldolase"/>
    <property type="match status" value="1"/>
</dbReference>
<evidence type="ECO:0000256" key="5">
    <source>
        <dbReference type="PIRSR" id="PIRSR602480-1"/>
    </source>
</evidence>